<comment type="caution">
    <text evidence="1">The sequence shown here is derived from an EMBL/GenBank/DDBJ whole genome shotgun (WGS) entry which is preliminary data.</text>
</comment>
<sequence>MAPLDGTMGPLLIGVIICAVLWFGTVVVHQVLWSFVIADVLLLHALSSRPAVPEGAVSREADIPPSQTLICRVVYWYLVTNYGDPVKLSLLSPTIIVEVFFQAFTGLFVQCFFAARVWKLSERKLYLVVPVLALIAAEFSVAMAYAIKAMSFETFLDLTKIKALSISINAFAAAGDVCIAAILCTILQFSKTGFEKSNLLINKLIIFSVNTGLLTSICACMSLITILSLPETFVYICFFFLIGRLYSNSLLATLNARKGLRDASHIQDTSLSLRDLPHGGTTAANMSPYSKRDATSIAIRIDTTKDTRRDGDNDSAHYGSSDKPPMEV</sequence>
<accession>A0ACC1Q932</accession>
<dbReference type="Proteomes" id="UP001144978">
    <property type="component" value="Unassembled WGS sequence"/>
</dbReference>
<gene>
    <name evidence="1" type="ORF">NUW54_g670</name>
</gene>
<proteinExistence type="predicted"/>
<evidence type="ECO:0000313" key="1">
    <source>
        <dbReference type="EMBL" id="KAJ3017053.1"/>
    </source>
</evidence>
<evidence type="ECO:0000313" key="2">
    <source>
        <dbReference type="Proteomes" id="UP001144978"/>
    </source>
</evidence>
<reference evidence="1" key="1">
    <citation type="submission" date="2022-08" db="EMBL/GenBank/DDBJ databases">
        <title>Genome Sequence of Pycnoporus sanguineus.</title>
        <authorList>
            <person name="Buettner E."/>
        </authorList>
    </citation>
    <scope>NUCLEOTIDE SEQUENCE</scope>
    <source>
        <strain evidence="1">CG-C14</strain>
    </source>
</reference>
<organism evidence="1 2">
    <name type="scientific">Trametes sanguinea</name>
    <dbReference type="NCBI Taxonomy" id="158606"/>
    <lineage>
        <taxon>Eukaryota</taxon>
        <taxon>Fungi</taxon>
        <taxon>Dikarya</taxon>
        <taxon>Basidiomycota</taxon>
        <taxon>Agaricomycotina</taxon>
        <taxon>Agaricomycetes</taxon>
        <taxon>Polyporales</taxon>
        <taxon>Polyporaceae</taxon>
        <taxon>Trametes</taxon>
    </lineage>
</organism>
<dbReference type="EMBL" id="JANSHE010000093">
    <property type="protein sequence ID" value="KAJ3017053.1"/>
    <property type="molecule type" value="Genomic_DNA"/>
</dbReference>
<keyword evidence="2" id="KW-1185">Reference proteome</keyword>
<name>A0ACC1Q932_9APHY</name>
<protein>
    <submittedName>
        <fullName evidence="1">Uncharacterized protein</fullName>
    </submittedName>
</protein>